<dbReference type="Proteomes" id="UP000612362">
    <property type="component" value="Unassembled WGS sequence"/>
</dbReference>
<comment type="caution">
    <text evidence="1">The sequence shown here is derived from an EMBL/GenBank/DDBJ whole genome shotgun (WGS) entry which is preliminary data.</text>
</comment>
<evidence type="ECO:0000313" key="2">
    <source>
        <dbReference type="Proteomes" id="UP000612362"/>
    </source>
</evidence>
<reference evidence="1" key="1">
    <citation type="submission" date="2020-10" db="EMBL/GenBank/DDBJ databases">
        <title>Taxonomic study of unclassified bacteria belonging to the class Ktedonobacteria.</title>
        <authorList>
            <person name="Yabe S."/>
            <person name="Wang C.M."/>
            <person name="Zheng Y."/>
            <person name="Sakai Y."/>
            <person name="Cavaletti L."/>
            <person name="Monciardini P."/>
            <person name="Donadio S."/>
        </authorList>
    </citation>
    <scope>NUCLEOTIDE SEQUENCE</scope>
    <source>
        <strain evidence="1">SOSP1-1</strain>
    </source>
</reference>
<sequence>MLVDQFRPHVEVYTRVEGRWMRTIYRPDETIALNSLDIFLSIDEVHFGIDFEEEIEE</sequence>
<dbReference type="AlphaFoldDB" id="A0A8J3MVR0"/>
<proteinExistence type="predicted"/>
<gene>
    <name evidence="1" type="ORF">KSX_77480</name>
</gene>
<evidence type="ECO:0000313" key="1">
    <source>
        <dbReference type="EMBL" id="GHO49585.1"/>
    </source>
</evidence>
<keyword evidence="2" id="KW-1185">Reference proteome</keyword>
<dbReference type="EMBL" id="BNJF01000005">
    <property type="protein sequence ID" value="GHO49585.1"/>
    <property type="molecule type" value="Genomic_DNA"/>
</dbReference>
<name>A0A8J3MVR0_9CHLR</name>
<accession>A0A8J3MVR0</accession>
<organism evidence="1 2">
    <name type="scientific">Ktedonospora formicarum</name>
    <dbReference type="NCBI Taxonomy" id="2778364"/>
    <lineage>
        <taxon>Bacteria</taxon>
        <taxon>Bacillati</taxon>
        <taxon>Chloroflexota</taxon>
        <taxon>Ktedonobacteria</taxon>
        <taxon>Ktedonobacterales</taxon>
        <taxon>Ktedonobacteraceae</taxon>
        <taxon>Ktedonospora</taxon>
    </lineage>
</organism>
<protein>
    <submittedName>
        <fullName evidence="1">Uncharacterized protein</fullName>
    </submittedName>
</protein>